<feature type="compositionally biased region" description="Basic and acidic residues" evidence="6">
    <location>
        <begin position="712"/>
        <end position="730"/>
    </location>
</feature>
<dbReference type="FunFam" id="2.60.40.1170:FF:000018">
    <property type="entry name" value="stonin-2 isoform X2"/>
    <property type="match status" value="1"/>
</dbReference>
<dbReference type="EMBL" id="LIAE01007362">
    <property type="protein sequence ID" value="PAV79836.1"/>
    <property type="molecule type" value="Genomic_DNA"/>
</dbReference>
<dbReference type="PROSITE" id="PS51070">
    <property type="entry name" value="SHD"/>
    <property type="match status" value="1"/>
</dbReference>
<feature type="compositionally biased region" description="Polar residues" evidence="6">
    <location>
        <begin position="431"/>
        <end position="442"/>
    </location>
</feature>
<feature type="region of interest" description="Disordered" evidence="6">
    <location>
        <begin position="1005"/>
        <end position="1037"/>
    </location>
</feature>
<comment type="similarity">
    <text evidence="2">Belongs to the Stoned B family.</text>
</comment>
<evidence type="ECO:0000256" key="4">
    <source>
        <dbReference type="ARBA" id="ARBA00022583"/>
    </source>
</evidence>
<feature type="compositionally biased region" description="Low complexity" evidence="6">
    <location>
        <begin position="497"/>
        <end position="514"/>
    </location>
</feature>
<protein>
    <recommendedName>
        <fullName evidence="11">MHD domain-containing protein</fullName>
    </recommendedName>
</protein>
<dbReference type="GO" id="GO:0005737">
    <property type="term" value="C:cytoplasm"/>
    <property type="evidence" value="ECO:0007669"/>
    <property type="project" value="UniProtKB-SubCell"/>
</dbReference>
<feature type="compositionally biased region" description="Pro residues" evidence="6">
    <location>
        <begin position="663"/>
        <end position="673"/>
    </location>
</feature>
<evidence type="ECO:0008006" key="11">
    <source>
        <dbReference type="Google" id="ProtNLM"/>
    </source>
</evidence>
<evidence type="ECO:0000313" key="10">
    <source>
        <dbReference type="Proteomes" id="UP000218231"/>
    </source>
</evidence>
<keyword evidence="3" id="KW-0963">Cytoplasm</keyword>
<dbReference type="FunFam" id="2.60.40.1170:FF:000016">
    <property type="entry name" value="AP-1 complex subunit mu"/>
    <property type="match status" value="1"/>
</dbReference>
<evidence type="ECO:0000256" key="6">
    <source>
        <dbReference type="SAM" id="MobiDB-lite"/>
    </source>
</evidence>
<dbReference type="InterPro" id="IPR050431">
    <property type="entry name" value="Adaptor_comp_med_subunit"/>
</dbReference>
<proteinExistence type="inferred from homology"/>
<accession>A0A2A2L0Q1</accession>
<dbReference type="Gene3D" id="2.60.40.1170">
    <property type="entry name" value="Mu homology domain, subdomain B"/>
    <property type="match status" value="1"/>
</dbReference>
<feature type="region of interest" description="Disordered" evidence="6">
    <location>
        <begin position="581"/>
        <end position="730"/>
    </location>
</feature>
<dbReference type="STRING" id="2018661.A0A2A2L0Q1"/>
<feature type="domain" description="SHD" evidence="7">
    <location>
        <begin position="1077"/>
        <end position="1224"/>
    </location>
</feature>
<comment type="caution">
    <text evidence="9">The sequence shown here is derived from an EMBL/GenBank/DDBJ whole genome shotgun (WGS) entry which is preliminary data.</text>
</comment>
<feature type="compositionally biased region" description="Pro residues" evidence="6">
    <location>
        <begin position="687"/>
        <end position="705"/>
    </location>
</feature>
<gene>
    <name evidence="9" type="ORF">WR25_06630</name>
</gene>
<dbReference type="OrthoDB" id="10063141at2759"/>
<feature type="compositionally biased region" description="Polar residues" evidence="6">
    <location>
        <begin position="520"/>
        <end position="532"/>
    </location>
</feature>
<feature type="region of interest" description="Disordered" evidence="6">
    <location>
        <begin position="792"/>
        <end position="818"/>
    </location>
</feature>
<dbReference type="InterPro" id="IPR012320">
    <property type="entry name" value="SHD_dom"/>
</dbReference>
<feature type="compositionally biased region" description="Acidic residues" evidence="6">
    <location>
        <begin position="356"/>
        <end position="368"/>
    </location>
</feature>
<evidence type="ECO:0000259" key="8">
    <source>
        <dbReference type="PROSITE" id="PS51072"/>
    </source>
</evidence>
<evidence type="ECO:0000256" key="2">
    <source>
        <dbReference type="ARBA" id="ARBA00005579"/>
    </source>
</evidence>
<feature type="region of interest" description="Disordered" evidence="6">
    <location>
        <begin position="497"/>
        <end position="544"/>
    </location>
</feature>
<dbReference type="GO" id="GO:0006897">
    <property type="term" value="P:endocytosis"/>
    <property type="evidence" value="ECO:0007669"/>
    <property type="project" value="UniProtKB-KW"/>
</dbReference>
<organism evidence="9 10">
    <name type="scientific">Diploscapter pachys</name>
    <dbReference type="NCBI Taxonomy" id="2018661"/>
    <lineage>
        <taxon>Eukaryota</taxon>
        <taxon>Metazoa</taxon>
        <taxon>Ecdysozoa</taxon>
        <taxon>Nematoda</taxon>
        <taxon>Chromadorea</taxon>
        <taxon>Rhabditida</taxon>
        <taxon>Rhabditina</taxon>
        <taxon>Rhabditomorpha</taxon>
        <taxon>Rhabditoidea</taxon>
        <taxon>Rhabditidae</taxon>
        <taxon>Diploscapter</taxon>
    </lineage>
</organism>
<feature type="domain" description="MHD" evidence="8">
    <location>
        <begin position="1228"/>
        <end position="1548"/>
    </location>
</feature>
<feature type="compositionally biased region" description="Low complexity" evidence="6">
    <location>
        <begin position="399"/>
        <end position="419"/>
    </location>
</feature>
<comment type="subcellular location">
    <subcellularLocation>
        <location evidence="1">Cytoplasm</location>
    </subcellularLocation>
</comment>
<keyword evidence="10" id="KW-1185">Reference proteome</keyword>
<feature type="compositionally biased region" description="Basic and acidic residues" evidence="6">
    <location>
        <begin position="111"/>
        <end position="123"/>
    </location>
</feature>
<feature type="compositionally biased region" description="Polar residues" evidence="6">
    <location>
        <begin position="584"/>
        <end position="622"/>
    </location>
</feature>
<dbReference type="GO" id="GO:0045202">
    <property type="term" value="C:synapse"/>
    <property type="evidence" value="ECO:0007669"/>
    <property type="project" value="UniProtKB-ARBA"/>
</dbReference>
<keyword evidence="4" id="KW-0254">Endocytosis</keyword>
<dbReference type="SUPFAM" id="SSF49447">
    <property type="entry name" value="Second domain of Mu2 adaptin subunit (ap50) of ap2 adaptor"/>
    <property type="match status" value="1"/>
</dbReference>
<dbReference type="Pfam" id="PF00928">
    <property type="entry name" value="Adap_comp_sub"/>
    <property type="match status" value="1"/>
</dbReference>
<feature type="compositionally biased region" description="Polar residues" evidence="6">
    <location>
        <begin position="142"/>
        <end position="162"/>
    </location>
</feature>
<evidence type="ECO:0000256" key="1">
    <source>
        <dbReference type="ARBA" id="ARBA00004496"/>
    </source>
</evidence>
<feature type="compositionally biased region" description="Basic and acidic residues" evidence="6">
    <location>
        <begin position="856"/>
        <end position="868"/>
    </location>
</feature>
<dbReference type="InterPro" id="IPR036168">
    <property type="entry name" value="AP2_Mu_C_sf"/>
</dbReference>
<dbReference type="PROSITE" id="PS51072">
    <property type="entry name" value="MHD"/>
    <property type="match status" value="1"/>
</dbReference>
<feature type="region of interest" description="Disordered" evidence="6">
    <location>
        <begin position="107"/>
        <end position="189"/>
    </location>
</feature>
<feature type="compositionally biased region" description="Pro residues" evidence="6">
    <location>
        <begin position="839"/>
        <end position="855"/>
    </location>
</feature>
<keyword evidence="5" id="KW-0677">Repeat</keyword>
<feature type="region of interest" description="Disordered" evidence="6">
    <location>
        <begin position="237"/>
        <end position="451"/>
    </location>
</feature>
<reference evidence="9 10" key="1">
    <citation type="journal article" date="2017" name="Curr. Biol.">
        <title>Genome architecture and evolution of a unichromosomal asexual nematode.</title>
        <authorList>
            <person name="Fradin H."/>
            <person name="Zegar C."/>
            <person name="Gutwein M."/>
            <person name="Lucas J."/>
            <person name="Kovtun M."/>
            <person name="Corcoran D."/>
            <person name="Baugh L.R."/>
            <person name="Kiontke K."/>
            <person name="Gunsalus K."/>
            <person name="Fitch D.H."/>
            <person name="Piano F."/>
        </authorList>
    </citation>
    <scope>NUCLEOTIDE SEQUENCE [LARGE SCALE GENOMIC DNA]</scope>
    <source>
        <strain evidence="9">PF1309</strain>
    </source>
</reference>
<evidence type="ECO:0000313" key="9">
    <source>
        <dbReference type="EMBL" id="PAV79836.1"/>
    </source>
</evidence>
<dbReference type="FunFam" id="2.60.40.1170:FF:000022">
    <property type="entry name" value="AP-1 complex subunit mu"/>
    <property type="match status" value="1"/>
</dbReference>
<dbReference type="PANTHER" id="PTHR10529">
    <property type="entry name" value="AP COMPLEX SUBUNIT MU"/>
    <property type="match status" value="1"/>
</dbReference>
<dbReference type="InterPro" id="IPR028565">
    <property type="entry name" value="MHD"/>
</dbReference>
<feature type="compositionally biased region" description="Basic and acidic residues" evidence="6">
    <location>
        <begin position="293"/>
        <end position="310"/>
    </location>
</feature>
<feature type="region of interest" description="Disordered" evidence="6">
    <location>
        <begin position="1"/>
        <end position="29"/>
    </location>
</feature>
<feature type="region of interest" description="Disordered" evidence="6">
    <location>
        <begin position="1596"/>
        <end position="1635"/>
    </location>
</feature>
<evidence type="ECO:0000259" key="7">
    <source>
        <dbReference type="PROSITE" id="PS51070"/>
    </source>
</evidence>
<evidence type="ECO:0000256" key="3">
    <source>
        <dbReference type="ARBA" id="ARBA00022490"/>
    </source>
</evidence>
<name>A0A2A2L0Q1_9BILA</name>
<evidence type="ECO:0000256" key="5">
    <source>
        <dbReference type="ARBA" id="ARBA00022737"/>
    </source>
</evidence>
<sequence length="1635" mass="184687">MSWRSGGLSSSDYDPHGGRNAFRGNDDESAIDRTAALRAMRSFTESVEIDEIPPPPELPSSLDIEAIGMKTSDTNDTIIEVVKPQTSSTQIDPSLGETQKYKMECAGPGYSEKEQELHKSLIRDEEEELDSQVGGALANVPGKSSSGPPSAFSRYNKQTSSGESEDARQQYNKAALQRPRPTTPTSSSVIEAGIAFVPEAVESKEVAKNEQKIKVSIPTGSRRRKSEMSYNEFYDSMASQIPSQSRGGMSSGRSTPLNDYDGDILEENPAYKNRAPPKPVVHRRTSVEWENFEDVKEQMQMEAEEKERAKQPQQQQQQKTAEETKSKKLGFHPKPPTVEITSPDAPHTGCFHDNPQPDEEPTFSEDMQEERKKVKKHKKEKERKESKSDDAANESASKSQPEPEQESTTTVEQPETTTVATSEVNPAAEQNEYSYDQQQAEQSEWDPNAYPGYIWNYDKQEWEVDPNYVPSTEGEQATAHDANQYYDYSQYGQDYQGYDQNYQGYYDQSGQQQQEYAGYDQSTGYSHDQSAYGQDYSGYDQTASTTYDQQQLAYNYDYQNQTQPSAGYDQNYSYDYANYNSNQPYYTQDQSYGQTETASSNDYNNASATVPGSEQPNQQTLDYQPDYQPPPVSNYSAPSKDDPYAWGNQPTASSHEAAKAEPPSRPALPPSRPEPPKAQTDSSSAAAPPPRPPPARPAPARPAPPSAATTQPKKEEEPEEDAWTKFKKMTEQASALTQNVKEQLKELSETSAVKDIKDESYLASIGGEQGYVHENTQREIQRLMEEKRNEKILKKKMKREGKKGPEKVYNPDEEDDMDRKAQELAMKMAAMRSDIGDWKPPPGVELPPTPAPMPPKPERAAEIAREESMSAIPPRKRSSIKDAQQNSGGSLELPAHLAAQQMDSVTPKGDFAPDDPILSAPAWADFESSDPVLPPSESGFFSNKDQSGEAYDPFIVQPINLKPAAPADPFAPAEPSLIDENYDPFAVRPVEDIVAAAKAKAEEAVDTNEEEYFGGERHSPALSTPTPEGESPLSQRPNRFEDEFKCEGMDLETPTPLYDEDDSVPLDDFMPKFSGDGWELMLRHPIKKKSFMAERYWKPCYVRMSGNTLYVYNAKTDPKPIHELLLQATYSLSDTTLQAYDVYGKIHTVKLQYVQYKEKVGIRPGQISRLMEGHVTKYGMPLEHSAQCNVLLKFGSLNAAELQSFVHCVEDILFHCSIQRTTKPVYKQDEVQIHCYDEYSAYVDKDGVVSDQRARVRMFCLAFVTGSPFLEIGLNDRRRQGKEIVRRKDILPMYTERWIRFENLEFHSIVDKKAFDEEQVIRFSPPDGSFMEVMRFRIRPPRNREKVLTVKALMKIAGSKVEIRMEAMAAAQIEKNRGGKTTRRQIPCEDIVIRFPIPEAWIYIFREERHWGVGSVHSKKLRPGKVKNLKDRLLGAVQSNEANLIEVAIGEAKYEHVYRSLVWRIPRLPEKHHAAYKVHLLKCRFELSSFDLMPETFLPQIEVDFTMPLATVSNTVVRSVSVEQHEDSDRVEKFVRYVAKCQYKVAIDYVQCADLDIDTKDPSVNPEKADAVVPDMHQPVFHPDSNRDVHEGYRIDFNESEFGGPPRTADSSSDEEDDKPHKMPIIQIDMKNYGY</sequence>
<feature type="compositionally biased region" description="Polar residues" evidence="6">
    <location>
        <begin position="1021"/>
        <end position="1037"/>
    </location>
</feature>
<dbReference type="Proteomes" id="UP000218231">
    <property type="component" value="Unassembled WGS sequence"/>
</dbReference>
<feature type="region of interest" description="Disordered" evidence="6">
    <location>
        <begin position="834"/>
        <end position="948"/>
    </location>
</feature>
<feature type="compositionally biased region" description="Low complexity" evidence="6">
    <location>
        <begin position="243"/>
        <end position="254"/>
    </location>
</feature>